<dbReference type="SUPFAM" id="SSF69055">
    <property type="entry name" value="1-deoxy-D-xylulose-5-phosphate reductoisomerase, C-terminal domain"/>
    <property type="match status" value="1"/>
</dbReference>
<dbReference type="Pfam" id="PF13288">
    <property type="entry name" value="DXPR_C"/>
    <property type="match status" value="1"/>
</dbReference>
<feature type="binding site" evidence="13">
    <location>
        <position position="232"/>
    </location>
    <ligand>
        <name>Mn(2+)</name>
        <dbReference type="ChEBI" id="CHEBI:29035"/>
    </ligand>
</feature>
<evidence type="ECO:0000256" key="3">
    <source>
        <dbReference type="ARBA" id="ARBA00006825"/>
    </source>
</evidence>
<feature type="binding site" evidence="13">
    <location>
        <position position="153"/>
    </location>
    <ligand>
        <name>1-deoxy-D-xylulose 5-phosphate</name>
        <dbReference type="ChEBI" id="CHEBI:57792"/>
    </ligand>
</feature>
<evidence type="ECO:0000256" key="2">
    <source>
        <dbReference type="ARBA" id="ARBA00005094"/>
    </source>
</evidence>
<dbReference type="PATRIC" id="fig|1453496.5.peg.3585"/>
<feature type="binding site" evidence="13">
    <location>
        <position position="228"/>
    </location>
    <ligand>
        <name>1-deoxy-D-xylulose 5-phosphate</name>
        <dbReference type="ChEBI" id="CHEBI:57792"/>
    </ligand>
</feature>
<reference evidence="17 18" key="1">
    <citation type="journal article" date="2014" name="Gut Pathog.">
        <title>Gene clusters of Hafnia alvei strain FB1 important in survival and pathogenesis: a draft genome perspective.</title>
        <authorList>
            <person name="Tan J.Y."/>
            <person name="Yin W.F."/>
            <person name="Chan K.G."/>
        </authorList>
    </citation>
    <scope>NUCLEOTIDE SEQUENCE [LARGE SCALE GENOMIC DNA]</scope>
    <source>
        <strain evidence="17 18">FB1</strain>
    </source>
</reference>
<evidence type="ECO:0000256" key="4">
    <source>
        <dbReference type="ARBA" id="ARBA00012366"/>
    </source>
</evidence>
<feature type="binding site" evidence="13">
    <location>
        <position position="126"/>
    </location>
    <ligand>
        <name>1-deoxy-D-xylulose 5-phosphate</name>
        <dbReference type="ChEBI" id="CHEBI:57792"/>
    </ligand>
</feature>
<keyword evidence="13" id="KW-0460">Magnesium</keyword>
<feature type="binding site" evidence="13">
    <location>
        <position position="152"/>
    </location>
    <ligand>
        <name>1-deoxy-D-xylulose 5-phosphate</name>
        <dbReference type="ChEBI" id="CHEBI:57792"/>
    </ligand>
</feature>
<proteinExistence type="inferred from homology"/>
<dbReference type="HOGENOM" id="CLU_035714_4_0_6"/>
<evidence type="ECO:0000256" key="1">
    <source>
        <dbReference type="ARBA" id="ARBA00001941"/>
    </source>
</evidence>
<evidence type="ECO:0000256" key="9">
    <source>
        <dbReference type="ARBA" id="ARBA00023229"/>
    </source>
</evidence>
<feature type="binding site" evidence="13">
    <location>
        <position position="125"/>
    </location>
    <ligand>
        <name>NADPH</name>
        <dbReference type="ChEBI" id="CHEBI:57783"/>
    </ligand>
</feature>
<dbReference type="PANTHER" id="PTHR30525">
    <property type="entry name" value="1-DEOXY-D-XYLULOSE 5-PHOSPHATE REDUCTOISOMERASE"/>
    <property type="match status" value="1"/>
</dbReference>
<evidence type="ECO:0000256" key="5">
    <source>
        <dbReference type="ARBA" id="ARBA00022723"/>
    </source>
</evidence>
<comment type="subunit">
    <text evidence="13">Homodimer.</text>
</comment>
<evidence type="ECO:0000313" key="17">
    <source>
        <dbReference type="EMBL" id="AIU74004.1"/>
    </source>
</evidence>
<evidence type="ECO:0000256" key="13">
    <source>
        <dbReference type="HAMAP-Rule" id="MF_00183"/>
    </source>
</evidence>
<dbReference type="KEGG" id="hav:AT03_17450"/>
<dbReference type="Gene3D" id="1.10.1740.10">
    <property type="match status" value="1"/>
</dbReference>
<dbReference type="NCBIfam" id="NF009114">
    <property type="entry name" value="PRK12464.1"/>
    <property type="match status" value="1"/>
</dbReference>
<gene>
    <name evidence="13" type="primary">dxr</name>
    <name evidence="17" type="ORF">AT03_17450</name>
</gene>
<feature type="binding site" evidence="13">
    <location>
        <position position="216"/>
    </location>
    <ligand>
        <name>NADPH</name>
        <dbReference type="ChEBI" id="CHEBI:57783"/>
    </ligand>
</feature>
<dbReference type="EMBL" id="CP009706">
    <property type="protein sequence ID" value="AIU74004.1"/>
    <property type="molecule type" value="Genomic_DNA"/>
</dbReference>
<feature type="binding site" evidence="13">
    <location>
        <position position="210"/>
    </location>
    <ligand>
        <name>1-deoxy-D-xylulose 5-phosphate</name>
        <dbReference type="ChEBI" id="CHEBI:57792"/>
    </ligand>
</feature>
<dbReference type="GO" id="GO:0030604">
    <property type="term" value="F:1-deoxy-D-xylulose-5-phosphate reductoisomerase activity"/>
    <property type="evidence" value="ECO:0007669"/>
    <property type="project" value="UniProtKB-UniRule"/>
</dbReference>
<dbReference type="InterPro" id="IPR013512">
    <property type="entry name" value="DXP_reductoisomerase_N"/>
</dbReference>
<comment type="cofactor">
    <cofactor evidence="1">
        <name>Co(2+)</name>
        <dbReference type="ChEBI" id="CHEBI:48828"/>
    </cofactor>
</comment>
<keyword evidence="9 13" id="KW-0414">Isoprene biosynthesis</keyword>
<feature type="binding site" evidence="13">
    <location>
        <position position="12"/>
    </location>
    <ligand>
        <name>NADPH</name>
        <dbReference type="ChEBI" id="CHEBI:57783"/>
    </ligand>
</feature>
<dbReference type="SUPFAM" id="SSF51735">
    <property type="entry name" value="NAD(P)-binding Rossmann-fold domains"/>
    <property type="match status" value="1"/>
</dbReference>
<evidence type="ECO:0000313" key="18">
    <source>
        <dbReference type="Proteomes" id="UP000029986"/>
    </source>
</evidence>
<accession>A0A097R5L5</accession>
<dbReference type="Pfam" id="PF08436">
    <property type="entry name" value="DXP_redisom_C"/>
    <property type="match status" value="1"/>
</dbReference>
<keyword evidence="8 13" id="KW-0464">Manganese</keyword>
<sequence length="399" mass="42899">MKQLTILGSTGSIGTSTLAVVRANPDNFKVAALVAGKNVEVMFQQCVEFAPRYVSMADDHAAQTLRQRLQDAGISGIEVMSGEQAACDLAALDDVDQVMAAIVGAAGLLPTLAAIKANKQVLLANKEALVTCGRLFMDALKQSRAQLLPIDSEHNAIFQSLPEAVQKNLGFASLNENGISRIVLTGSGGPFRQLPMGDFAAVTPDQACAHPNWSMGRKISVDSATMMNKGLEYIEARWLFNASESEMEVIIHPQSVIHSMVRYRDGSVIAQLGSPDMRTPIAHAMAYPARVQTGVEPLDFCKIGSFTFEQPDMVRYPCLQLAIDASRAGQAATTALNAANEVSVDAFLRGQIRFTDIAALNQDVLSSLSCCEPQSIAEVLDIDRQAREVATRLSANFLI</sequence>
<comment type="similarity">
    <text evidence="3 13">Belongs to the DXR family.</text>
</comment>
<dbReference type="GeneID" id="56893120"/>
<evidence type="ECO:0000256" key="11">
    <source>
        <dbReference type="ARBA" id="ARBA00054845"/>
    </source>
</evidence>
<feature type="binding site" evidence="13">
    <location>
        <position position="151"/>
    </location>
    <ligand>
        <name>Mn(2+)</name>
        <dbReference type="ChEBI" id="CHEBI:29035"/>
    </ligand>
</feature>
<dbReference type="Proteomes" id="UP000029986">
    <property type="component" value="Chromosome"/>
</dbReference>
<feature type="binding site" evidence="13">
    <location>
        <position position="37"/>
    </location>
    <ligand>
        <name>NADPH</name>
        <dbReference type="ChEBI" id="CHEBI:57783"/>
    </ligand>
</feature>
<dbReference type="Pfam" id="PF02670">
    <property type="entry name" value="DXP_reductoisom"/>
    <property type="match status" value="1"/>
</dbReference>
<dbReference type="GO" id="GO:0070402">
    <property type="term" value="F:NADPH binding"/>
    <property type="evidence" value="ECO:0007669"/>
    <property type="project" value="InterPro"/>
</dbReference>
<feature type="binding site" evidence="13">
    <location>
        <position position="36"/>
    </location>
    <ligand>
        <name>NADPH</name>
        <dbReference type="ChEBI" id="CHEBI:57783"/>
    </ligand>
</feature>
<dbReference type="FunFam" id="3.40.50.720:FF:000045">
    <property type="entry name" value="1-deoxy-D-xylulose 5-phosphate reductoisomerase"/>
    <property type="match status" value="1"/>
</dbReference>
<feature type="binding site" evidence="13">
    <location>
        <position position="232"/>
    </location>
    <ligand>
        <name>1-deoxy-D-xylulose 5-phosphate</name>
        <dbReference type="ChEBI" id="CHEBI:57792"/>
    </ligand>
</feature>
<feature type="binding site" evidence="13">
    <location>
        <position position="127"/>
    </location>
    <ligand>
        <name>NADPH</name>
        <dbReference type="ChEBI" id="CHEBI:57783"/>
    </ligand>
</feature>
<feature type="binding site" evidence="13">
    <location>
        <position position="153"/>
    </location>
    <ligand>
        <name>Mn(2+)</name>
        <dbReference type="ChEBI" id="CHEBI:29035"/>
    </ligand>
</feature>
<keyword evidence="6 13" id="KW-0521">NADP</keyword>
<dbReference type="InterPro" id="IPR036169">
    <property type="entry name" value="DXPR_C_sf"/>
</dbReference>
<feature type="binding site" evidence="13">
    <location>
        <position position="229"/>
    </location>
    <ligand>
        <name>1-deoxy-D-xylulose 5-phosphate</name>
        <dbReference type="ChEBI" id="CHEBI:57792"/>
    </ligand>
</feature>
<dbReference type="OrthoDB" id="9806546at2"/>
<dbReference type="HAMAP" id="MF_00183">
    <property type="entry name" value="DXP_reductoisom"/>
    <property type="match status" value="1"/>
</dbReference>
<dbReference type="PANTHER" id="PTHR30525:SF0">
    <property type="entry name" value="1-DEOXY-D-XYLULOSE 5-PHOSPHATE REDUCTOISOMERASE, CHLOROPLASTIC"/>
    <property type="match status" value="1"/>
</dbReference>
<comment type="pathway">
    <text evidence="2 13">Isoprenoid biosynthesis; isopentenyl diphosphate biosynthesis via DXP pathway; isopentenyl diphosphate from 1-deoxy-D-xylulose 5-phosphate: step 1/6.</text>
</comment>
<feature type="binding site" evidence="13">
    <location>
        <position position="187"/>
    </location>
    <ligand>
        <name>1-deoxy-D-xylulose 5-phosphate</name>
        <dbReference type="ChEBI" id="CHEBI:57792"/>
    </ligand>
</feature>
<protein>
    <recommendedName>
        <fullName evidence="12 13">1-deoxy-D-xylulose 5-phosphate reductoisomerase</fullName>
        <shortName evidence="13">DXP reductoisomerase</shortName>
        <ecNumber evidence="4 13">1.1.1.267</ecNumber>
    </recommendedName>
    <alternativeName>
        <fullName evidence="13">1-deoxyxylulose-5-phosphate reductoisomerase</fullName>
    </alternativeName>
    <alternativeName>
        <fullName evidence="13">2-C-methyl-D-erythritol 4-phosphate synthase</fullName>
    </alternativeName>
</protein>
<evidence type="ECO:0000259" key="14">
    <source>
        <dbReference type="Pfam" id="PF02670"/>
    </source>
</evidence>
<dbReference type="InterPro" id="IPR036291">
    <property type="entry name" value="NAD(P)-bd_dom_sf"/>
</dbReference>
<dbReference type="PIRSF" id="PIRSF006205">
    <property type="entry name" value="Dxp_reductismrs"/>
    <property type="match status" value="1"/>
</dbReference>
<dbReference type="eggNOG" id="COG0743">
    <property type="taxonomic scope" value="Bacteria"/>
</dbReference>
<evidence type="ECO:0000259" key="15">
    <source>
        <dbReference type="Pfam" id="PF08436"/>
    </source>
</evidence>
<dbReference type="GO" id="GO:0051484">
    <property type="term" value="P:isopentenyl diphosphate biosynthetic process, methylerythritol 4-phosphate pathway involved in terpenoid biosynthetic process"/>
    <property type="evidence" value="ECO:0007669"/>
    <property type="project" value="TreeGrafter"/>
</dbReference>
<feature type="domain" description="1-deoxy-D-xylulose 5-phosphate reductoisomerase N-terminal" evidence="14">
    <location>
        <begin position="4"/>
        <end position="133"/>
    </location>
</feature>
<feature type="binding site" evidence="13">
    <location>
        <position position="13"/>
    </location>
    <ligand>
        <name>NADPH</name>
        <dbReference type="ChEBI" id="CHEBI:57783"/>
    </ligand>
</feature>
<dbReference type="InterPro" id="IPR026877">
    <property type="entry name" value="DXPR_C"/>
</dbReference>
<feature type="domain" description="1-deoxy-D-xylulose 5-phosphate reductoisomerase C-terminal" evidence="15">
    <location>
        <begin position="147"/>
        <end position="240"/>
    </location>
</feature>
<dbReference type="FunFam" id="1.10.1740.10:FF:000004">
    <property type="entry name" value="1-deoxy-D-xylulose 5-phosphate reductoisomerase"/>
    <property type="match status" value="1"/>
</dbReference>
<organism evidence="17 18">
    <name type="scientific">Hafnia alvei FB1</name>
    <dbReference type="NCBI Taxonomy" id="1453496"/>
    <lineage>
        <taxon>Bacteria</taxon>
        <taxon>Pseudomonadati</taxon>
        <taxon>Pseudomonadota</taxon>
        <taxon>Gammaproteobacteria</taxon>
        <taxon>Enterobacterales</taxon>
        <taxon>Hafniaceae</taxon>
        <taxon>Hafnia</taxon>
    </lineage>
</organism>
<dbReference type="NCBIfam" id="TIGR00243">
    <property type="entry name" value="Dxr"/>
    <property type="match status" value="1"/>
</dbReference>
<keyword evidence="7 13" id="KW-0560">Oxidoreductase</keyword>
<dbReference type="SUPFAM" id="SSF55347">
    <property type="entry name" value="Glyceraldehyde-3-phosphate dehydrogenase-like, C-terminal domain"/>
    <property type="match status" value="1"/>
</dbReference>
<dbReference type="RefSeq" id="WP_025800223.1">
    <property type="nucleotide sequence ID" value="NZ_CP009706.1"/>
</dbReference>
<evidence type="ECO:0000256" key="10">
    <source>
        <dbReference type="ARBA" id="ARBA00048543"/>
    </source>
</evidence>
<dbReference type="NCBIfam" id="NF003938">
    <property type="entry name" value="PRK05447.1-1"/>
    <property type="match status" value="1"/>
</dbReference>
<feature type="domain" description="DXP reductoisomerase C-terminal" evidence="16">
    <location>
        <begin position="272"/>
        <end position="388"/>
    </location>
</feature>
<evidence type="ECO:0000256" key="6">
    <source>
        <dbReference type="ARBA" id="ARBA00022857"/>
    </source>
</evidence>
<feature type="binding site" evidence="13">
    <location>
        <position position="10"/>
    </location>
    <ligand>
        <name>NADPH</name>
        <dbReference type="ChEBI" id="CHEBI:57783"/>
    </ligand>
</feature>
<comment type="function">
    <text evidence="11 13">Catalyzes the NADPH-dependent rearrangement and reduction of 1-deoxy-D-xylulose-5-phosphate (DXP) to 2-C-methyl-D-erythritol 4-phosphate (MEP).</text>
</comment>
<dbReference type="UniPathway" id="UPA00056">
    <property type="reaction ID" value="UER00092"/>
</dbReference>
<evidence type="ECO:0000259" key="16">
    <source>
        <dbReference type="Pfam" id="PF13288"/>
    </source>
</evidence>
<evidence type="ECO:0000256" key="12">
    <source>
        <dbReference type="ARBA" id="ARBA00071224"/>
    </source>
</evidence>
<feature type="binding site" evidence="13">
    <location>
        <position position="223"/>
    </location>
    <ligand>
        <name>1-deoxy-D-xylulose 5-phosphate</name>
        <dbReference type="ChEBI" id="CHEBI:57792"/>
    </ligand>
</feature>
<keyword evidence="17" id="KW-0413">Isomerase</keyword>
<keyword evidence="18" id="KW-1185">Reference proteome</keyword>
<comment type="cofactor">
    <cofactor evidence="13">
        <name>Mg(2+)</name>
        <dbReference type="ChEBI" id="CHEBI:18420"/>
    </cofactor>
    <cofactor evidence="13">
        <name>Mn(2+)</name>
        <dbReference type="ChEBI" id="CHEBI:29035"/>
    </cofactor>
</comment>
<name>A0A097R5L5_HAFAL</name>
<comment type="catalytic activity">
    <reaction evidence="10">
        <text>2-C-methyl-D-erythritol 4-phosphate + NADP(+) = 1-deoxy-D-xylulose 5-phosphate + NADPH + H(+)</text>
        <dbReference type="Rhea" id="RHEA:13717"/>
        <dbReference type="ChEBI" id="CHEBI:15378"/>
        <dbReference type="ChEBI" id="CHEBI:57783"/>
        <dbReference type="ChEBI" id="CHEBI:57792"/>
        <dbReference type="ChEBI" id="CHEBI:58262"/>
        <dbReference type="ChEBI" id="CHEBI:58349"/>
        <dbReference type="EC" id="1.1.1.267"/>
    </reaction>
    <physiologicalReaction direction="right-to-left" evidence="10">
        <dbReference type="Rhea" id="RHEA:13719"/>
    </physiologicalReaction>
</comment>
<dbReference type="InterPro" id="IPR003821">
    <property type="entry name" value="DXP_reductoisomerase"/>
</dbReference>
<evidence type="ECO:0000256" key="8">
    <source>
        <dbReference type="ARBA" id="ARBA00023211"/>
    </source>
</evidence>
<dbReference type="GO" id="GO:0016853">
    <property type="term" value="F:isomerase activity"/>
    <property type="evidence" value="ECO:0007669"/>
    <property type="project" value="UniProtKB-KW"/>
</dbReference>
<dbReference type="GO" id="GO:0030145">
    <property type="term" value="F:manganese ion binding"/>
    <property type="evidence" value="ECO:0007669"/>
    <property type="project" value="TreeGrafter"/>
</dbReference>
<dbReference type="InterPro" id="IPR013644">
    <property type="entry name" value="DXP_reductoisomerase_C"/>
</dbReference>
<dbReference type="Gene3D" id="3.40.50.720">
    <property type="entry name" value="NAD(P)-binding Rossmann-like Domain"/>
    <property type="match status" value="1"/>
</dbReference>
<dbReference type="AlphaFoldDB" id="A0A097R5L5"/>
<keyword evidence="5 13" id="KW-0479">Metal-binding</keyword>
<dbReference type="EC" id="1.1.1.267" evidence="4 13"/>
<evidence type="ECO:0000256" key="7">
    <source>
        <dbReference type="ARBA" id="ARBA00023002"/>
    </source>
</evidence>
<feature type="binding site" evidence="13">
    <location>
        <position position="11"/>
    </location>
    <ligand>
        <name>NADPH</name>
        <dbReference type="ChEBI" id="CHEBI:57783"/>
    </ligand>
</feature>
<feature type="binding site" evidence="13">
    <location>
        <position position="38"/>
    </location>
    <ligand>
        <name>NADPH</name>
        <dbReference type="ChEBI" id="CHEBI:57783"/>
    </ligand>
</feature>